<dbReference type="Proteomes" id="UP000078560">
    <property type="component" value="Unassembled WGS sequence"/>
</dbReference>
<proteinExistence type="predicted"/>
<evidence type="ECO:0000313" key="5">
    <source>
        <dbReference type="Proteomes" id="UP000078560"/>
    </source>
</evidence>
<evidence type="ECO:0000256" key="1">
    <source>
        <dbReference type="SAM" id="Phobius"/>
    </source>
</evidence>
<evidence type="ECO:0000313" key="3">
    <source>
        <dbReference type="EMBL" id="SBS97276.1"/>
    </source>
</evidence>
<name>A0A1A8WWC2_PLAOA</name>
<sequence>MKKKTKNPFLFIFIFSLVVIPYIFAHVNTAIKQLNFETLQENEKIKLKGKKDEIIIMSLVCGSVLFALTLLWGIRIHRIRIMDKEKNITDEEHIRVMSKKGMCFDNRAYDMEPGGDI</sequence>
<accession>A0A1A8WWC2</accession>
<keyword evidence="1" id="KW-0472">Membrane</keyword>
<reference evidence="3" key="2">
    <citation type="submission" date="2016-05" db="EMBL/GenBank/DDBJ databases">
        <authorList>
            <person name="Lavstsen T."/>
            <person name="Jespersen J.S."/>
        </authorList>
    </citation>
    <scope>NUCLEOTIDE SEQUENCE [LARGE SCALE GENOMIC DNA]</scope>
</reference>
<organism evidence="3 4">
    <name type="scientific">Plasmodium ovale curtisi</name>
    <dbReference type="NCBI Taxonomy" id="864141"/>
    <lineage>
        <taxon>Eukaryota</taxon>
        <taxon>Sar</taxon>
        <taxon>Alveolata</taxon>
        <taxon>Apicomplexa</taxon>
        <taxon>Aconoidasida</taxon>
        <taxon>Haemosporida</taxon>
        <taxon>Plasmodiidae</taxon>
        <taxon>Plasmodium</taxon>
        <taxon>Plasmodium (Plasmodium)</taxon>
    </lineage>
</organism>
<reference evidence="4 5" key="1">
    <citation type="submission" date="2016-05" db="EMBL/GenBank/DDBJ databases">
        <authorList>
            <person name="Naeem Raeece"/>
        </authorList>
    </citation>
    <scope>NUCLEOTIDE SEQUENCE [LARGE SCALE GENOMIC DNA]</scope>
</reference>
<gene>
    <name evidence="3" type="ORF">POVCU1_036890</name>
    <name evidence="2" type="ORF">POVCU2_0039990</name>
</gene>
<keyword evidence="1" id="KW-0812">Transmembrane</keyword>
<dbReference type="Proteomes" id="UP000078546">
    <property type="component" value="Unassembled WGS sequence"/>
</dbReference>
<dbReference type="AlphaFoldDB" id="A0A1A8WWC2"/>
<dbReference type="EMBL" id="FLQV01000681">
    <property type="protein sequence ID" value="SBS97276.1"/>
    <property type="molecule type" value="Genomic_DNA"/>
</dbReference>
<keyword evidence="1" id="KW-1133">Transmembrane helix</keyword>
<feature type="transmembrane region" description="Helical" evidence="1">
    <location>
        <begin position="54"/>
        <end position="74"/>
    </location>
</feature>
<dbReference type="VEuPathDB" id="PlasmoDB:PocGH01_13011500"/>
<dbReference type="EMBL" id="FLQU01000529">
    <property type="protein sequence ID" value="SBS86933.1"/>
    <property type="molecule type" value="Genomic_DNA"/>
</dbReference>
<evidence type="ECO:0000313" key="2">
    <source>
        <dbReference type="EMBL" id="SBS86933.1"/>
    </source>
</evidence>
<protein>
    <submittedName>
        <fullName evidence="3">Liver stage associated protein 1, putative</fullName>
    </submittedName>
</protein>
<evidence type="ECO:0000313" key="4">
    <source>
        <dbReference type="Proteomes" id="UP000078546"/>
    </source>
</evidence>